<evidence type="ECO:0000313" key="1">
    <source>
        <dbReference type="EMBL" id="SOZ72746.1"/>
    </source>
</evidence>
<reference evidence="1" key="1">
    <citation type="submission" date="2018-01" db="EMBL/GenBank/DDBJ databases">
        <authorList>
            <person name="Clerissi C."/>
        </authorList>
    </citation>
    <scope>NUCLEOTIDE SEQUENCE</scope>
    <source>
        <strain evidence="1">Cupriavidus taiwanensis STM 8556</strain>
    </source>
</reference>
<accession>A0A375EDP8</accession>
<protein>
    <submittedName>
        <fullName evidence="1">Uncharacterized protein</fullName>
    </submittedName>
</protein>
<sequence>MRRRGFGAEPVADVVDVSRRALSVPGIGARVKSNCIDFLFVDSAEPGPAGAAAACFVHRSRDDTCWRAFCKQFVALNPASGKA</sequence>
<dbReference type="AlphaFoldDB" id="A0A375EDP8"/>
<organism evidence="1">
    <name type="scientific">Cupriavidus taiwanensis</name>
    <dbReference type="NCBI Taxonomy" id="164546"/>
    <lineage>
        <taxon>Bacteria</taxon>
        <taxon>Pseudomonadati</taxon>
        <taxon>Pseudomonadota</taxon>
        <taxon>Betaproteobacteria</taxon>
        <taxon>Burkholderiales</taxon>
        <taxon>Burkholderiaceae</taxon>
        <taxon>Cupriavidus</taxon>
    </lineage>
</organism>
<gene>
    <name evidence="1" type="ORF">CBM2613_B40005</name>
</gene>
<name>A0A375EDP8_9BURK</name>
<proteinExistence type="predicted"/>
<dbReference type="Proteomes" id="UP000256952">
    <property type="component" value="Chromosome CBM2613_b"/>
</dbReference>
<comment type="caution">
    <text evidence="1">The sequence shown here is derived from an EMBL/GenBank/DDBJ whole genome shotgun (WGS) entry which is preliminary data.</text>
</comment>
<dbReference type="EMBL" id="OFTH01000046">
    <property type="protein sequence ID" value="SOZ72746.1"/>
    <property type="molecule type" value="Genomic_DNA"/>
</dbReference>